<protein>
    <submittedName>
        <fullName evidence="3">SpoIID/LytB domain-containing protein</fullName>
    </submittedName>
</protein>
<evidence type="ECO:0000313" key="4">
    <source>
        <dbReference type="Proteomes" id="UP000649151"/>
    </source>
</evidence>
<feature type="compositionally biased region" description="Low complexity" evidence="1">
    <location>
        <begin position="126"/>
        <end position="183"/>
    </location>
</feature>
<feature type="region of interest" description="Disordered" evidence="1">
    <location>
        <begin position="113"/>
        <end position="218"/>
    </location>
</feature>
<dbReference type="InterPro" id="IPR013486">
    <property type="entry name" value="SpoIID/LytB"/>
</dbReference>
<dbReference type="NCBIfam" id="TIGR02669">
    <property type="entry name" value="SpoIID_LytB"/>
    <property type="match status" value="1"/>
</dbReference>
<organism evidence="3 4">
    <name type="scientific">Clostridium facile</name>
    <dbReference type="NCBI Taxonomy" id="2763035"/>
    <lineage>
        <taxon>Bacteria</taxon>
        <taxon>Bacillati</taxon>
        <taxon>Bacillota</taxon>
        <taxon>Clostridia</taxon>
        <taxon>Eubacteriales</taxon>
        <taxon>Clostridiaceae</taxon>
        <taxon>Clostridium</taxon>
    </lineage>
</organism>
<keyword evidence="4" id="KW-1185">Reference proteome</keyword>
<comment type="caution">
    <text evidence="3">The sequence shown here is derived from an EMBL/GenBank/DDBJ whole genome shotgun (WGS) entry which is preliminary data.</text>
</comment>
<evidence type="ECO:0000313" key="3">
    <source>
        <dbReference type="EMBL" id="MBC5788004.1"/>
    </source>
</evidence>
<feature type="domain" description="Sporulation stage II protein D amidase enhancer LytB N-terminal" evidence="2">
    <location>
        <begin position="245"/>
        <end position="306"/>
    </location>
</feature>
<reference evidence="3 4" key="1">
    <citation type="submission" date="2020-08" db="EMBL/GenBank/DDBJ databases">
        <title>Genome public.</title>
        <authorList>
            <person name="Liu C."/>
            <person name="Sun Q."/>
        </authorList>
    </citation>
    <scope>NUCLEOTIDE SEQUENCE [LARGE SCALE GENOMIC DNA]</scope>
    <source>
        <strain evidence="3 4">NSJ-27</strain>
    </source>
</reference>
<evidence type="ECO:0000259" key="2">
    <source>
        <dbReference type="Pfam" id="PF08486"/>
    </source>
</evidence>
<dbReference type="RefSeq" id="WP_186996707.1">
    <property type="nucleotide sequence ID" value="NZ_JACOQK010000001.1"/>
</dbReference>
<dbReference type="Pfam" id="PF08486">
    <property type="entry name" value="SpoIID"/>
    <property type="match status" value="1"/>
</dbReference>
<feature type="compositionally biased region" description="Low complexity" evidence="1">
    <location>
        <begin position="190"/>
        <end position="208"/>
    </location>
</feature>
<name>A0ABR7IS85_9CLOT</name>
<feature type="compositionally biased region" description="Polar residues" evidence="1">
    <location>
        <begin position="113"/>
        <end position="125"/>
    </location>
</feature>
<gene>
    <name evidence="3" type="ORF">H8Z77_08245</name>
</gene>
<dbReference type="InterPro" id="IPR013693">
    <property type="entry name" value="SpoIID/LytB_N"/>
</dbReference>
<sequence length="477" mass="52141">MKRWILSGISCLCATTVGVFGVLVAYRTSQPVEPTSAELQKISDSITSQYASEPIKDPDDLEYITMSTEELVESLPPESFENVSSTKNQFSSQEYIPPKTTEQNAAPQYSQVTVDDTKDNPSSMQSAASSTGGTGSIIASSIPAQSSQQEINSQDSSSSGDPSVGSSSQEEPSQPSSSSEPSSVSPPPSSSSSEPLSSNSSSEESSQTPVPPGGGDYENNPQWMLVSFKGKQDYYLSSEILPFYVETEMSSSWSTEALKAQAVASHTYAQYKAMNGQADVVPTNKKPSEKVKQICKEVAEEMVYYNGKPINAMYTAAMASYSRNSKDVFGGSLPYLISVPSEYESLGSNWDYKREVSKDKFRQYLENWFGTTDLGLDGDISGWIKIINYTADGYVNQVQVGNRMMTGWELYKATGWGSGVRSAYFSVETSGDTFIFTTRGYGHCVGMSQWGAHLYAREAGWNYKQILTHYYSGTQVY</sequence>
<dbReference type="Proteomes" id="UP000649151">
    <property type="component" value="Unassembled WGS sequence"/>
</dbReference>
<accession>A0ABR7IS85</accession>
<dbReference type="EMBL" id="JACOQK010000001">
    <property type="protein sequence ID" value="MBC5788004.1"/>
    <property type="molecule type" value="Genomic_DNA"/>
</dbReference>
<evidence type="ECO:0000256" key="1">
    <source>
        <dbReference type="SAM" id="MobiDB-lite"/>
    </source>
</evidence>
<proteinExistence type="predicted"/>